<evidence type="ECO:0000259" key="2">
    <source>
        <dbReference type="Pfam" id="PF00582"/>
    </source>
</evidence>
<dbReference type="PANTHER" id="PTHR46268:SF6">
    <property type="entry name" value="UNIVERSAL STRESS PROTEIN UP12"/>
    <property type="match status" value="1"/>
</dbReference>
<dbReference type="PRINTS" id="PR01438">
    <property type="entry name" value="UNVRSLSTRESS"/>
</dbReference>
<dbReference type="EMBL" id="JPVN01000006">
    <property type="protein sequence ID" value="KGR79296.1"/>
    <property type="molecule type" value="Genomic_DNA"/>
</dbReference>
<keyword evidence="4" id="KW-1185">Reference proteome</keyword>
<comment type="similarity">
    <text evidence="1">Belongs to the universal stress protein A family.</text>
</comment>
<dbReference type="SUPFAM" id="SSF52402">
    <property type="entry name" value="Adenine nucleotide alpha hydrolases-like"/>
    <property type="match status" value="1"/>
</dbReference>
<sequence length="139" mass="15272">MYKHILLASDGSENAVRAAKEAVKIASCTPDSIIEVVYVVDFDKAKSDVLHSNSSIALEIERRKKNSKVLQFLNEANVKYKTSILIGNPGPEIVKFANEHQVDLVVIGSRGLNSLQEMILGSVSHKVMKRVNCPALIVK</sequence>
<organism evidence="3 4">
    <name type="scientific">Ureibacillus manganicus DSM 26584</name>
    <dbReference type="NCBI Taxonomy" id="1384049"/>
    <lineage>
        <taxon>Bacteria</taxon>
        <taxon>Bacillati</taxon>
        <taxon>Bacillota</taxon>
        <taxon>Bacilli</taxon>
        <taxon>Bacillales</taxon>
        <taxon>Caryophanaceae</taxon>
        <taxon>Ureibacillus</taxon>
    </lineage>
</organism>
<dbReference type="Gene3D" id="3.40.50.620">
    <property type="entry name" value="HUPs"/>
    <property type="match status" value="1"/>
</dbReference>
<proteinExistence type="inferred from homology"/>
<evidence type="ECO:0000313" key="3">
    <source>
        <dbReference type="EMBL" id="KGR79296.1"/>
    </source>
</evidence>
<dbReference type="STRING" id="1384049.CD29_06250"/>
<protein>
    <submittedName>
        <fullName evidence="3">Universal stress protein</fullName>
    </submittedName>
</protein>
<name>A0A0A3I3E3_9BACL</name>
<dbReference type="InterPro" id="IPR006016">
    <property type="entry name" value="UspA"/>
</dbReference>
<gene>
    <name evidence="3" type="ORF">CD29_06250</name>
</gene>
<dbReference type="InterPro" id="IPR006015">
    <property type="entry name" value="Universal_stress_UspA"/>
</dbReference>
<dbReference type="AlphaFoldDB" id="A0A0A3I3E3"/>
<comment type="caution">
    <text evidence="3">The sequence shown here is derived from an EMBL/GenBank/DDBJ whole genome shotgun (WGS) entry which is preliminary data.</text>
</comment>
<evidence type="ECO:0000313" key="4">
    <source>
        <dbReference type="Proteomes" id="UP000030416"/>
    </source>
</evidence>
<dbReference type="OrthoDB" id="9777884at2"/>
<dbReference type="RefSeq" id="WP_036184210.1">
    <property type="nucleotide sequence ID" value="NZ_AVDA01000006.1"/>
</dbReference>
<dbReference type="InterPro" id="IPR014729">
    <property type="entry name" value="Rossmann-like_a/b/a_fold"/>
</dbReference>
<dbReference type="eggNOG" id="COG0589">
    <property type="taxonomic scope" value="Bacteria"/>
</dbReference>
<reference evidence="3 4" key="1">
    <citation type="submission" date="2014-02" db="EMBL/GenBank/DDBJ databases">
        <title>Draft genome sequence of Lysinibacillus manganicus DSM 26584T.</title>
        <authorList>
            <person name="Zhang F."/>
            <person name="Wang G."/>
            <person name="Zhang L."/>
        </authorList>
    </citation>
    <scope>NUCLEOTIDE SEQUENCE [LARGE SCALE GENOMIC DNA]</scope>
    <source>
        <strain evidence="3 4">DSM 26584</strain>
    </source>
</reference>
<dbReference type="Pfam" id="PF00582">
    <property type="entry name" value="Usp"/>
    <property type="match status" value="1"/>
</dbReference>
<dbReference type="Proteomes" id="UP000030416">
    <property type="component" value="Unassembled WGS sequence"/>
</dbReference>
<dbReference type="PANTHER" id="PTHR46268">
    <property type="entry name" value="STRESS RESPONSE PROTEIN NHAX"/>
    <property type="match status" value="1"/>
</dbReference>
<dbReference type="CDD" id="cd00293">
    <property type="entry name" value="USP-like"/>
    <property type="match status" value="1"/>
</dbReference>
<accession>A0A0A3I3E3</accession>
<evidence type="ECO:0000256" key="1">
    <source>
        <dbReference type="ARBA" id="ARBA00008791"/>
    </source>
</evidence>
<feature type="domain" description="UspA" evidence="2">
    <location>
        <begin position="1"/>
        <end position="139"/>
    </location>
</feature>